<evidence type="ECO:0000256" key="2">
    <source>
        <dbReference type="ARBA" id="ARBA00022670"/>
    </source>
</evidence>
<accession>A0A853EVM4</accession>
<feature type="region of interest" description="Disordered" evidence="9">
    <location>
        <begin position="37"/>
        <end position="58"/>
    </location>
</feature>
<dbReference type="InterPro" id="IPR000209">
    <property type="entry name" value="Peptidase_S8/S53_dom"/>
</dbReference>
<dbReference type="GO" id="GO:0005975">
    <property type="term" value="P:carbohydrate metabolic process"/>
    <property type="evidence" value="ECO:0007669"/>
    <property type="project" value="UniProtKB-ARBA"/>
</dbReference>
<dbReference type="InterPro" id="IPR013783">
    <property type="entry name" value="Ig-like_fold"/>
</dbReference>
<dbReference type="InterPro" id="IPR023827">
    <property type="entry name" value="Peptidase_S8_Asp-AS"/>
</dbReference>
<proteinExistence type="inferred from homology"/>
<dbReference type="GO" id="GO:0004252">
    <property type="term" value="F:serine-type endopeptidase activity"/>
    <property type="evidence" value="ECO:0007669"/>
    <property type="project" value="UniProtKB-UniRule"/>
</dbReference>
<dbReference type="Proteomes" id="UP000561011">
    <property type="component" value="Unassembled WGS sequence"/>
</dbReference>
<evidence type="ECO:0000256" key="3">
    <source>
        <dbReference type="ARBA" id="ARBA00022729"/>
    </source>
</evidence>
<evidence type="ECO:0000256" key="6">
    <source>
        <dbReference type="PIRSR" id="PIRSR615500-1"/>
    </source>
</evidence>
<dbReference type="Gene3D" id="2.60.40.10">
    <property type="entry name" value="Immunoglobulins"/>
    <property type="match status" value="1"/>
</dbReference>
<evidence type="ECO:0000256" key="4">
    <source>
        <dbReference type="ARBA" id="ARBA00022801"/>
    </source>
</evidence>
<feature type="domain" description="Peptidase S8/S53" evidence="12">
    <location>
        <begin position="187"/>
        <end position="660"/>
    </location>
</feature>
<keyword evidence="5 7" id="KW-0720">Serine protease</keyword>
<dbReference type="GO" id="GO:0006508">
    <property type="term" value="P:proteolysis"/>
    <property type="evidence" value="ECO:0007669"/>
    <property type="project" value="UniProtKB-KW"/>
</dbReference>
<evidence type="ECO:0000259" key="13">
    <source>
        <dbReference type="Pfam" id="PF02225"/>
    </source>
</evidence>
<feature type="active site" description="Charge relay system" evidence="6 7">
    <location>
        <position position="274"/>
    </location>
</feature>
<dbReference type="Gene3D" id="3.40.50.200">
    <property type="entry name" value="Peptidase S8/S53 domain"/>
    <property type="match status" value="2"/>
</dbReference>
<dbReference type="PROSITE" id="PS00137">
    <property type="entry name" value="SUBTILASE_HIS"/>
    <property type="match status" value="1"/>
</dbReference>
<evidence type="ECO:0000313" key="15">
    <source>
        <dbReference type="Proteomes" id="UP000561011"/>
    </source>
</evidence>
<reference evidence="14 15" key="1">
    <citation type="submission" date="2020-07" db="EMBL/GenBank/DDBJ databases">
        <title>MOT database genomes.</title>
        <authorList>
            <person name="Joseph S."/>
            <person name="Aduse-Opoku J."/>
            <person name="Hashim A."/>
            <person name="Wade W."/>
            <person name="Curtis M."/>
        </authorList>
    </citation>
    <scope>NUCLEOTIDE SEQUENCE [LARGE SCALE GENOMIC DNA]</scope>
    <source>
        <strain evidence="14 15">DSM 100099</strain>
    </source>
</reference>
<evidence type="ECO:0000256" key="10">
    <source>
        <dbReference type="SAM" id="Phobius"/>
    </source>
</evidence>
<gene>
    <name evidence="14" type="ORF">HZZ10_07575</name>
</gene>
<dbReference type="CDD" id="cd07474">
    <property type="entry name" value="Peptidases_S8_subtilisin_Vpr-like"/>
    <property type="match status" value="1"/>
</dbReference>
<dbReference type="InterPro" id="IPR023828">
    <property type="entry name" value="Peptidase_S8_Ser-AS"/>
</dbReference>
<keyword evidence="10" id="KW-1133">Transmembrane helix</keyword>
<feature type="compositionally biased region" description="Pro residues" evidence="9">
    <location>
        <begin position="1128"/>
        <end position="1149"/>
    </location>
</feature>
<keyword evidence="3 11" id="KW-0732">Signal</keyword>
<dbReference type="InterPro" id="IPR003137">
    <property type="entry name" value="PA_domain"/>
</dbReference>
<keyword evidence="4 7" id="KW-0378">Hydrolase</keyword>
<dbReference type="Pfam" id="PF00082">
    <property type="entry name" value="Peptidase_S8"/>
    <property type="match status" value="1"/>
</dbReference>
<dbReference type="SUPFAM" id="SSF52743">
    <property type="entry name" value="Subtilisin-like"/>
    <property type="match status" value="1"/>
</dbReference>
<sequence length="1212" mass="121555">MTVHRHTSGARSLGAAAVGLALAAGLVAPAASADPTTPLTGRGADDTSALDPAVVSPSLSGRDGRVSVFVQTSGAGALEVQSTSRSAGSVQQRVDEIDATAATVEAQATAVDADSEVLYVTRYTVPGVALNLDASGIDTIAAMDDVVKISAIRSQTVDLPTVSDPTNVNSDALVSAFEAWSGGGTTGAGVNIAVVDTGIDYTHAAFGGPGTTDAYAAALASTAAPDPAWYDATKYLGGADFAGPTYNADPTDPATYQPVPAPDENPIDGLGGSHGTHVAGTAGGYGVGADGLTFGEAPDGTRLPDAYAAVDESTDFRIGPGSAPDAGLYSLKVFGDAGGSTDLTGAAIDWVGAAIADGQQIDVVNLSLGSDFGAADDPENAMLAALMDQGVLPVVASGNAGDVTDIAGTPSNTARTLAVAASASGRGLQDSVTDATTEQAYGAQYSQNFVGPFTLEAPVVPLTDPANLEGCLPYSTTDAAAVAGKIVLVEWNDDVALPCGSAARFNNAATAGATGVLLTSTVNSFESGIAGNANIPGAQVTADASAALRPLAAAGTLTLKLSSDQLGVFDFYDPTKTDTIASFSSRGEHGSYNDIVKPDVSAPGVGIISAASGTGDDRSVKSGTSMATPLTAGVAALVYESHPDWSADRVKAQIINTATHDIVVSGDDPTAYAPARAGTGRIDALAAVTNQVTAATDDVGGLVTASFGIVEVPAAGYTETRTITLTNDGPDTATYTPTYEARTTVPGVEYSVSPATVSVPAGGTATATVTLTITDPSALRRTLDPTMEAVQGGLARQFVSDASGVLELVPTDDARGTLRVAVFSAPKPVSDVHAAPVVLTDPAATTGQLTLAGPGLAQGEGSEAYASTGVPLQLGVEDAVEEFPADSASKTLSSLDVVAVGASSTAPQLDDPSAGVLTFGIAMDGDWGRMQSRSYPVVSIDTDNDGTEDYYTYATIYDDTIDLMVAVTVDVAADAVVSVLPINLAEGDVDTNQFDSNVLTMSVPLADLGYTADSAGTTISYHVETYSEYAPRSAEDPTSSLVDSTGTATFDVFAPAVWFGANGAEEIFYEDAEGFIPVNLTPAPAPAGAVPAALEPVAGAPRILMLHLNNGDGARADIVDILADVPVAPEPTDPPVTEPPAPTDPPGPTGEPTAIPTDPTRTEPTSAGGPGRLSNTGADGITTALVVAGLLVVAGGTTLAVRRRRTGGDAGS</sequence>
<feature type="active site" description="Charge relay system" evidence="6 7">
    <location>
        <position position="625"/>
    </location>
</feature>
<dbReference type="PROSITE" id="PS00136">
    <property type="entry name" value="SUBTILASE_ASP"/>
    <property type="match status" value="1"/>
</dbReference>
<keyword evidence="2 7" id="KW-0645">Protease</keyword>
<evidence type="ECO:0000259" key="12">
    <source>
        <dbReference type="Pfam" id="PF00082"/>
    </source>
</evidence>
<dbReference type="InterPro" id="IPR034213">
    <property type="entry name" value="S8_Vpr-like"/>
</dbReference>
<evidence type="ECO:0000313" key="14">
    <source>
        <dbReference type="EMBL" id="NYS93383.1"/>
    </source>
</evidence>
<keyword evidence="10" id="KW-0472">Membrane</keyword>
<dbReference type="InterPro" id="IPR036852">
    <property type="entry name" value="Peptidase_S8/S53_dom_sf"/>
</dbReference>
<dbReference type="AlphaFoldDB" id="A0A853EVM4"/>
<dbReference type="InterPro" id="IPR045051">
    <property type="entry name" value="SBT"/>
</dbReference>
<feature type="chain" id="PRO_5032839120" evidence="11">
    <location>
        <begin position="34"/>
        <end position="1212"/>
    </location>
</feature>
<evidence type="ECO:0000256" key="7">
    <source>
        <dbReference type="PROSITE-ProRule" id="PRU01240"/>
    </source>
</evidence>
<dbReference type="RefSeq" id="WP_179913044.1">
    <property type="nucleotide sequence ID" value="NZ_JACBYE010000013.1"/>
</dbReference>
<protein>
    <submittedName>
        <fullName evidence="14">S8 family serine peptidase</fullName>
    </submittedName>
</protein>
<dbReference type="InterPro" id="IPR015500">
    <property type="entry name" value="Peptidase_S8_subtilisin-rel"/>
</dbReference>
<evidence type="ECO:0000256" key="9">
    <source>
        <dbReference type="SAM" id="MobiDB-lite"/>
    </source>
</evidence>
<evidence type="ECO:0000256" key="5">
    <source>
        <dbReference type="ARBA" id="ARBA00022825"/>
    </source>
</evidence>
<dbReference type="Pfam" id="PF02225">
    <property type="entry name" value="PA"/>
    <property type="match status" value="1"/>
</dbReference>
<dbReference type="EMBL" id="JACBYE010000013">
    <property type="protein sequence ID" value="NYS93383.1"/>
    <property type="molecule type" value="Genomic_DNA"/>
</dbReference>
<dbReference type="InterPro" id="IPR022398">
    <property type="entry name" value="Peptidase_S8_His-AS"/>
</dbReference>
<feature type="signal peptide" evidence="11">
    <location>
        <begin position="1"/>
        <end position="33"/>
    </location>
</feature>
<dbReference type="PANTHER" id="PTHR10795">
    <property type="entry name" value="PROPROTEIN CONVERTASE SUBTILISIN/KEXIN"/>
    <property type="match status" value="1"/>
</dbReference>
<dbReference type="PRINTS" id="PR00723">
    <property type="entry name" value="SUBTILISIN"/>
</dbReference>
<evidence type="ECO:0000256" key="8">
    <source>
        <dbReference type="RuleBase" id="RU003355"/>
    </source>
</evidence>
<organism evidence="14 15">
    <name type="scientific">Sanguibacter inulinus</name>
    <dbReference type="NCBI Taxonomy" id="60922"/>
    <lineage>
        <taxon>Bacteria</taxon>
        <taxon>Bacillati</taxon>
        <taxon>Actinomycetota</taxon>
        <taxon>Actinomycetes</taxon>
        <taxon>Micrococcales</taxon>
        <taxon>Sanguibacteraceae</taxon>
        <taxon>Sanguibacter</taxon>
    </lineage>
</organism>
<dbReference type="PROSITE" id="PS51892">
    <property type="entry name" value="SUBTILASE"/>
    <property type="match status" value="1"/>
</dbReference>
<feature type="active site" description="Charge relay system" evidence="6 7">
    <location>
        <position position="196"/>
    </location>
</feature>
<feature type="region of interest" description="Disordered" evidence="9">
    <location>
        <begin position="1126"/>
        <end position="1178"/>
    </location>
</feature>
<comment type="caution">
    <text evidence="14">The sequence shown here is derived from an EMBL/GenBank/DDBJ whole genome shotgun (WGS) entry which is preliminary data.</text>
</comment>
<dbReference type="PROSITE" id="PS00138">
    <property type="entry name" value="SUBTILASE_SER"/>
    <property type="match status" value="1"/>
</dbReference>
<evidence type="ECO:0000256" key="11">
    <source>
        <dbReference type="SAM" id="SignalP"/>
    </source>
</evidence>
<comment type="similarity">
    <text evidence="1 7 8">Belongs to the peptidase S8 family.</text>
</comment>
<evidence type="ECO:0000256" key="1">
    <source>
        <dbReference type="ARBA" id="ARBA00011073"/>
    </source>
</evidence>
<name>A0A853EVM4_9MICO</name>
<feature type="domain" description="PA" evidence="13">
    <location>
        <begin position="457"/>
        <end position="548"/>
    </location>
</feature>
<keyword evidence="15" id="KW-1185">Reference proteome</keyword>
<feature type="transmembrane region" description="Helical" evidence="10">
    <location>
        <begin position="1180"/>
        <end position="1201"/>
    </location>
</feature>
<keyword evidence="10" id="KW-0812">Transmembrane</keyword>